<dbReference type="Ensembl" id="ENSCSET00000007183.1">
    <property type="protein sequence ID" value="ENSCSEP00000007109.1"/>
    <property type="gene ID" value="ENSCSEG00000004588.1"/>
</dbReference>
<dbReference type="InterPro" id="IPR050494">
    <property type="entry name" value="Ser_Thr_dual-spec_kinase"/>
</dbReference>
<proteinExistence type="predicted"/>
<evidence type="ECO:0000313" key="9">
    <source>
        <dbReference type="Proteomes" id="UP000265120"/>
    </source>
</evidence>
<feature type="domain" description="Protein kinase" evidence="7">
    <location>
        <begin position="34"/>
        <end position="124"/>
    </location>
</feature>
<reference evidence="8" key="3">
    <citation type="submission" date="2025-09" db="UniProtKB">
        <authorList>
            <consortium name="Ensembl"/>
        </authorList>
    </citation>
    <scope>IDENTIFICATION</scope>
</reference>
<protein>
    <recommendedName>
        <fullName evidence="7">Protein kinase domain-containing protein</fullName>
    </recommendedName>
</protein>
<dbReference type="PROSITE" id="PS00107">
    <property type="entry name" value="PROTEIN_KINASE_ATP"/>
    <property type="match status" value="1"/>
</dbReference>
<dbReference type="InterPro" id="IPR011009">
    <property type="entry name" value="Kinase-like_dom_sf"/>
</dbReference>
<evidence type="ECO:0000256" key="3">
    <source>
        <dbReference type="ARBA" id="ARBA00022741"/>
    </source>
</evidence>
<evidence type="ECO:0000256" key="5">
    <source>
        <dbReference type="ARBA" id="ARBA00022840"/>
    </source>
</evidence>
<dbReference type="PROSITE" id="PS50011">
    <property type="entry name" value="PROTEIN_KINASE_DOM"/>
    <property type="match status" value="1"/>
</dbReference>
<dbReference type="InterPro" id="IPR000719">
    <property type="entry name" value="Prot_kinase_dom"/>
</dbReference>
<keyword evidence="2" id="KW-0808">Transferase</keyword>
<dbReference type="InParanoid" id="A0A3P8UZ34"/>
<evidence type="ECO:0000313" key="8">
    <source>
        <dbReference type="Ensembl" id="ENSCSEP00000007109.1"/>
    </source>
</evidence>
<feature type="binding site" evidence="6">
    <location>
        <position position="63"/>
    </location>
    <ligand>
        <name>ATP</name>
        <dbReference type="ChEBI" id="CHEBI:30616"/>
    </ligand>
</feature>
<evidence type="ECO:0000256" key="1">
    <source>
        <dbReference type="ARBA" id="ARBA00022527"/>
    </source>
</evidence>
<dbReference type="PANTHER" id="PTHR24058:SF17">
    <property type="entry name" value="HOMEODOMAIN INTERACTING PROTEIN KINASE, ISOFORM D"/>
    <property type="match status" value="1"/>
</dbReference>
<evidence type="ECO:0000256" key="4">
    <source>
        <dbReference type="ARBA" id="ARBA00022777"/>
    </source>
</evidence>
<dbReference type="GO" id="GO:0005737">
    <property type="term" value="C:cytoplasm"/>
    <property type="evidence" value="ECO:0007669"/>
    <property type="project" value="TreeGrafter"/>
</dbReference>
<sequence>MDTGRRPVLDEIKLLTMDAPLDNYLIPLMESCGYSVKSLLGHGGFGSVYLCRRSDTDESVAVKAIKIKDAKNGQEEVEVLRQLKKLDADKHNLVRFIRHLEHGIIMNKGLIKFMAEQQNKDFLF</sequence>
<dbReference type="GeneTree" id="ENSGT01120000277059"/>
<dbReference type="STRING" id="244447.ENSCSEP00000007109"/>
<dbReference type="GO" id="GO:0004713">
    <property type="term" value="F:protein tyrosine kinase activity"/>
    <property type="evidence" value="ECO:0007669"/>
    <property type="project" value="TreeGrafter"/>
</dbReference>
<evidence type="ECO:0000259" key="7">
    <source>
        <dbReference type="PROSITE" id="PS50011"/>
    </source>
</evidence>
<dbReference type="PANTHER" id="PTHR24058">
    <property type="entry name" value="DUAL SPECIFICITY PROTEIN KINASE"/>
    <property type="match status" value="1"/>
</dbReference>
<dbReference type="Pfam" id="PF00069">
    <property type="entry name" value="Pkinase"/>
    <property type="match status" value="1"/>
</dbReference>
<keyword evidence="9" id="KW-1185">Reference proteome</keyword>
<reference evidence="8 9" key="1">
    <citation type="journal article" date="2014" name="Nat. Genet.">
        <title>Whole-genome sequence of a flatfish provides insights into ZW sex chromosome evolution and adaptation to a benthic lifestyle.</title>
        <authorList>
            <person name="Chen S."/>
            <person name="Zhang G."/>
            <person name="Shao C."/>
            <person name="Huang Q."/>
            <person name="Liu G."/>
            <person name="Zhang P."/>
            <person name="Song W."/>
            <person name="An N."/>
            <person name="Chalopin D."/>
            <person name="Volff J.N."/>
            <person name="Hong Y."/>
            <person name="Li Q."/>
            <person name="Sha Z."/>
            <person name="Zhou H."/>
            <person name="Xie M."/>
            <person name="Yu Q."/>
            <person name="Liu Y."/>
            <person name="Xiang H."/>
            <person name="Wang N."/>
            <person name="Wu K."/>
            <person name="Yang C."/>
            <person name="Zhou Q."/>
            <person name="Liao X."/>
            <person name="Yang L."/>
            <person name="Hu Q."/>
            <person name="Zhang J."/>
            <person name="Meng L."/>
            <person name="Jin L."/>
            <person name="Tian Y."/>
            <person name="Lian J."/>
            <person name="Yang J."/>
            <person name="Miao G."/>
            <person name="Liu S."/>
            <person name="Liang Z."/>
            <person name="Yan F."/>
            <person name="Li Y."/>
            <person name="Sun B."/>
            <person name="Zhang H."/>
            <person name="Zhang J."/>
            <person name="Zhu Y."/>
            <person name="Du M."/>
            <person name="Zhao Y."/>
            <person name="Schartl M."/>
            <person name="Tang Q."/>
            <person name="Wang J."/>
        </authorList>
    </citation>
    <scope>NUCLEOTIDE SEQUENCE</scope>
</reference>
<name>A0A3P8UZ34_CYNSE</name>
<dbReference type="InterPro" id="IPR017441">
    <property type="entry name" value="Protein_kinase_ATP_BS"/>
</dbReference>
<accession>A0A3P8UZ34</accession>
<keyword evidence="1" id="KW-0723">Serine/threonine-protein kinase</keyword>
<evidence type="ECO:0000256" key="2">
    <source>
        <dbReference type="ARBA" id="ARBA00022679"/>
    </source>
</evidence>
<evidence type="ECO:0000256" key="6">
    <source>
        <dbReference type="PROSITE-ProRule" id="PRU10141"/>
    </source>
</evidence>
<reference evidence="8" key="2">
    <citation type="submission" date="2025-08" db="UniProtKB">
        <authorList>
            <consortium name="Ensembl"/>
        </authorList>
    </citation>
    <scope>IDENTIFICATION</scope>
</reference>
<dbReference type="Gene3D" id="3.30.200.20">
    <property type="entry name" value="Phosphorylase Kinase, domain 1"/>
    <property type="match status" value="1"/>
</dbReference>
<dbReference type="GO" id="GO:0004674">
    <property type="term" value="F:protein serine/threonine kinase activity"/>
    <property type="evidence" value="ECO:0007669"/>
    <property type="project" value="UniProtKB-KW"/>
</dbReference>
<dbReference type="SUPFAM" id="SSF56112">
    <property type="entry name" value="Protein kinase-like (PK-like)"/>
    <property type="match status" value="1"/>
</dbReference>
<dbReference type="AlphaFoldDB" id="A0A3P8UZ34"/>
<dbReference type="GO" id="GO:0005524">
    <property type="term" value="F:ATP binding"/>
    <property type="evidence" value="ECO:0007669"/>
    <property type="project" value="UniProtKB-UniRule"/>
</dbReference>
<keyword evidence="5 6" id="KW-0067">ATP-binding</keyword>
<organism evidence="8 9">
    <name type="scientific">Cynoglossus semilaevis</name>
    <name type="common">Tongue sole</name>
    <dbReference type="NCBI Taxonomy" id="244447"/>
    <lineage>
        <taxon>Eukaryota</taxon>
        <taxon>Metazoa</taxon>
        <taxon>Chordata</taxon>
        <taxon>Craniata</taxon>
        <taxon>Vertebrata</taxon>
        <taxon>Euteleostomi</taxon>
        <taxon>Actinopterygii</taxon>
        <taxon>Neopterygii</taxon>
        <taxon>Teleostei</taxon>
        <taxon>Neoteleostei</taxon>
        <taxon>Acanthomorphata</taxon>
        <taxon>Carangaria</taxon>
        <taxon>Pleuronectiformes</taxon>
        <taxon>Pleuronectoidei</taxon>
        <taxon>Cynoglossidae</taxon>
        <taxon>Cynoglossinae</taxon>
        <taxon>Cynoglossus</taxon>
    </lineage>
</organism>
<dbReference type="Proteomes" id="UP000265120">
    <property type="component" value="Chromosome 10"/>
</dbReference>
<keyword evidence="4" id="KW-0418">Kinase</keyword>
<keyword evidence="3 6" id="KW-0547">Nucleotide-binding</keyword>